<protein>
    <submittedName>
        <fullName evidence="3">Uncharacterized protein</fullName>
    </submittedName>
</protein>
<feature type="non-terminal residue" evidence="3">
    <location>
        <position position="147"/>
    </location>
</feature>
<keyword evidence="2" id="KW-0472">Membrane</keyword>
<feature type="region of interest" description="Disordered" evidence="1">
    <location>
        <begin position="52"/>
        <end position="120"/>
    </location>
</feature>
<gene>
    <name evidence="3" type="ORF">Z043_113466</name>
</gene>
<evidence type="ECO:0000313" key="4">
    <source>
        <dbReference type="Proteomes" id="UP000034805"/>
    </source>
</evidence>
<sequence>DQNSGWFSRVALVGTLWRSFELLSLIMACGTYLKVFWSVLLIFSLLPGGEAVPRPDVHPSVVHDSGRPASFQSKVPSGNLSPSQDPSTSEYSEVLANASGSYQTKNASRSDEPPSHRTISNGPWRVLPFFSHSSVVTPSQNGSLLDQ</sequence>
<keyword evidence="2" id="KW-0812">Transmembrane</keyword>
<name>A0A0P7V4N9_SCLFO</name>
<dbReference type="AlphaFoldDB" id="A0A0P7V4N9"/>
<evidence type="ECO:0000256" key="2">
    <source>
        <dbReference type="SAM" id="Phobius"/>
    </source>
</evidence>
<reference evidence="3 4" key="1">
    <citation type="submission" date="2015-08" db="EMBL/GenBank/DDBJ databases">
        <title>The genome of the Asian arowana (Scleropages formosus).</title>
        <authorList>
            <person name="Tan M.H."/>
            <person name="Gan H.M."/>
            <person name="Croft L.J."/>
            <person name="Austin C.M."/>
        </authorList>
    </citation>
    <scope>NUCLEOTIDE SEQUENCE [LARGE SCALE GENOMIC DNA]</scope>
    <source>
        <strain evidence="3">Aro1</strain>
    </source>
</reference>
<feature type="compositionally biased region" description="Polar residues" evidence="1">
    <location>
        <begin position="70"/>
        <end position="91"/>
    </location>
</feature>
<feature type="non-terminal residue" evidence="3">
    <location>
        <position position="1"/>
    </location>
</feature>
<dbReference type="Proteomes" id="UP000034805">
    <property type="component" value="Unassembled WGS sequence"/>
</dbReference>
<accession>A0A0P7V4N9</accession>
<feature type="compositionally biased region" description="Polar residues" evidence="1">
    <location>
        <begin position="98"/>
        <end position="107"/>
    </location>
</feature>
<organism evidence="3 4">
    <name type="scientific">Scleropages formosus</name>
    <name type="common">Asian bonytongue</name>
    <name type="synonym">Osteoglossum formosum</name>
    <dbReference type="NCBI Taxonomy" id="113540"/>
    <lineage>
        <taxon>Eukaryota</taxon>
        <taxon>Metazoa</taxon>
        <taxon>Chordata</taxon>
        <taxon>Craniata</taxon>
        <taxon>Vertebrata</taxon>
        <taxon>Euteleostomi</taxon>
        <taxon>Actinopterygii</taxon>
        <taxon>Neopterygii</taxon>
        <taxon>Teleostei</taxon>
        <taxon>Osteoglossocephala</taxon>
        <taxon>Osteoglossomorpha</taxon>
        <taxon>Osteoglossiformes</taxon>
        <taxon>Osteoglossidae</taxon>
        <taxon>Scleropages</taxon>
    </lineage>
</organism>
<feature type="transmembrane region" description="Helical" evidence="2">
    <location>
        <begin position="22"/>
        <end position="46"/>
    </location>
</feature>
<dbReference type="EMBL" id="JARO02004794">
    <property type="protein sequence ID" value="KPP67896.1"/>
    <property type="molecule type" value="Genomic_DNA"/>
</dbReference>
<evidence type="ECO:0000313" key="3">
    <source>
        <dbReference type="EMBL" id="KPP67896.1"/>
    </source>
</evidence>
<evidence type="ECO:0000256" key="1">
    <source>
        <dbReference type="SAM" id="MobiDB-lite"/>
    </source>
</evidence>
<keyword evidence="2" id="KW-1133">Transmembrane helix</keyword>
<comment type="caution">
    <text evidence="3">The sequence shown here is derived from an EMBL/GenBank/DDBJ whole genome shotgun (WGS) entry which is preliminary data.</text>
</comment>
<proteinExistence type="predicted"/>